<dbReference type="AlphaFoldDB" id="A0AAD9ND07"/>
<dbReference type="Proteomes" id="UP001208570">
    <property type="component" value="Unassembled WGS sequence"/>
</dbReference>
<keyword evidence="2 8" id="KW-0479">Metal-binding</keyword>
<evidence type="ECO:0000256" key="8">
    <source>
        <dbReference type="PROSITE-ProRule" id="PRU00276"/>
    </source>
</evidence>
<dbReference type="EMBL" id="JAODUP010000069">
    <property type="protein sequence ID" value="KAK2164063.1"/>
    <property type="molecule type" value="Genomic_DNA"/>
</dbReference>
<dbReference type="PROSITE" id="PS51670">
    <property type="entry name" value="SHKT"/>
    <property type="match status" value="1"/>
</dbReference>
<evidence type="ECO:0000313" key="12">
    <source>
        <dbReference type="Proteomes" id="UP001208570"/>
    </source>
</evidence>
<dbReference type="InterPro" id="IPR041645">
    <property type="entry name" value="ADAMTS_CR_2"/>
</dbReference>
<proteinExistence type="predicted"/>
<accession>A0AAD9ND07</accession>
<dbReference type="InterPro" id="IPR024079">
    <property type="entry name" value="MetalloPept_cat_dom_sf"/>
</dbReference>
<organism evidence="11 12">
    <name type="scientific">Paralvinella palmiformis</name>
    <dbReference type="NCBI Taxonomy" id="53620"/>
    <lineage>
        <taxon>Eukaryota</taxon>
        <taxon>Metazoa</taxon>
        <taxon>Spiralia</taxon>
        <taxon>Lophotrochozoa</taxon>
        <taxon>Annelida</taxon>
        <taxon>Polychaeta</taxon>
        <taxon>Sedentaria</taxon>
        <taxon>Canalipalpata</taxon>
        <taxon>Terebellida</taxon>
        <taxon>Terebelliformia</taxon>
        <taxon>Alvinellidae</taxon>
        <taxon>Paralvinella</taxon>
    </lineage>
</organism>
<comment type="caution">
    <text evidence="11">The sequence shown here is derived from an EMBL/GenBank/DDBJ whole genome shotgun (WGS) entry which is preliminary data.</text>
</comment>
<dbReference type="Pfam" id="PF17771">
    <property type="entry name" value="ADAMTS_CR_2"/>
    <property type="match status" value="1"/>
</dbReference>
<dbReference type="GO" id="GO:0004222">
    <property type="term" value="F:metalloendopeptidase activity"/>
    <property type="evidence" value="ECO:0007669"/>
    <property type="project" value="InterPro"/>
</dbReference>
<keyword evidence="1" id="KW-0645">Protease</keyword>
<dbReference type="GO" id="GO:0006509">
    <property type="term" value="P:membrane protein ectodomain proteolysis"/>
    <property type="evidence" value="ECO:0007669"/>
    <property type="project" value="TreeGrafter"/>
</dbReference>
<feature type="binding site" evidence="8">
    <location>
        <position position="383"/>
    </location>
    <ligand>
        <name>Zn(2+)</name>
        <dbReference type="ChEBI" id="CHEBI:29105"/>
        <note>catalytic</note>
    </ligand>
</feature>
<feature type="active site" evidence="8">
    <location>
        <position position="374"/>
    </location>
</feature>
<feature type="domain" description="ShKT" evidence="10">
    <location>
        <begin position="753"/>
        <end position="801"/>
    </location>
</feature>
<evidence type="ECO:0000256" key="5">
    <source>
        <dbReference type="ARBA" id="ARBA00023049"/>
    </source>
</evidence>
<feature type="binding site" evidence="8">
    <location>
        <position position="377"/>
    </location>
    <ligand>
        <name>Zn(2+)</name>
        <dbReference type="ChEBI" id="CHEBI:29105"/>
        <note>catalytic</note>
    </ligand>
</feature>
<gene>
    <name evidence="11" type="ORF">LSH36_69g03004</name>
</gene>
<protein>
    <submittedName>
        <fullName evidence="11">Uncharacterized protein</fullName>
    </submittedName>
</protein>
<evidence type="ECO:0000256" key="2">
    <source>
        <dbReference type="ARBA" id="ARBA00022723"/>
    </source>
</evidence>
<evidence type="ECO:0000256" key="4">
    <source>
        <dbReference type="ARBA" id="ARBA00022833"/>
    </source>
</evidence>
<dbReference type="Gene3D" id="3.40.1620.60">
    <property type="match status" value="1"/>
</dbReference>
<dbReference type="PROSITE" id="PS50215">
    <property type="entry name" value="ADAM_MEPRO"/>
    <property type="match status" value="1"/>
</dbReference>
<keyword evidence="12" id="KW-1185">Reference proteome</keyword>
<evidence type="ECO:0000313" key="11">
    <source>
        <dbReference type="EMBL" id="KAK2164063.1"/>
    </source>
</evidence>
<feature type="domain" description="Peptidase M12B" evidence="9">
    <location>
        <begin position="203"/>
        <end position="428"/>
    </location>
</feature>
<keyword evidence="3" id="KW-0378">Hydrolase</keyword>
<name>A0AAD9ND07_9ANNE</name>
<evidence type="ECO:0000259" key="10">
    <source>
        <dbReference type="PROSITE" id="PS51670"/>
    </source>
</evidence>
<dbReference type="InterPro" id="IPR003582">
    <property type="entry name" value="ShKT_dom"/>
</dbReference>
<dbReference type="InterPro" id="IPR001590">
    <property type="entry name" value="Peptidase_M12B"/>
</dbReference>
<keyword evidence="5" id="KW-0482">Metalloprotease</keyword>
<dbReference type="SUPFAM" id="SSF55486">
    <property type="entry name" value="Metalloproteases ('zincins'), catalytic domain"/>
    <property type="match status" value="1"/>
</dbReference>
<dbReference type="PANTHER" id="PTHR11905">
    <property type="entry name" value="ADAM A DISINTEGRIN AND METALLOPROTEASE DOMAIN"/>
    <property type="match status" value="1"/>
</dbReference>
<evidence type="ECO:0000256" key="7">
    <source>
        <dbReference type="ARBA" id="ARBA00023180"/>
    </source>
</evidence>
<evidence type="ECO:0000256" key="3">
    <source>
        <dbReference type="ARBA" id="ARBA00022801"/>
    </source>
</evidence>
<comment type="caution">
    <text evidence="8">Lacks conserved residue(s) required for the propagation of feature annotation.</text>
</comment>
<reference evidence="11" key="1">
    <citation type="journal article" date="2023" name="Mol. Biol. Evol.">
        <title>Third-Generation Sequencing Reveals the Adaptive Role of the Epigenome in Three Deep-Sea Polychaetes.</title>
        <authorList>
            <person name="Perez M."/>
            <person name="Aroh O."/>
            <person name="Sun Y."/>
            <person name="Lan Y."/>
            <person name="Juniper S.K."/>
            <person name="Young C.R."/>
            <person name="Angers B."/>
            <person name="Qian P.Y."/>
        </authorList>
    </citation>
    <scope>NUCLEOTIDE SEQUENCE</scope>
    <source>
        <strain evidence="11">P08H-3</strain>
    </source>
</reference>
<keyword evidence="6" id="KW-1015">Disulfide bond</keyword>
<keyword evidence="4 8" id="KW-0862">Zinc</keyword>
<keyword evidence="7" id="KW-0325">Glycoprotein</keyword>
<evidence type="ECO:0000256" key="1">
    <source>
        <dbReference type="ARBA" id="ARBA00022670"/>
    </source>
</evidence>
<dbReference type="Gene3D" id="3.40.390.10">
    <property type="entry name" value="Collagenase (Catalytic Domain)"/>
    <property type="match status" value="1"/>
</dbReference>
<evidence type="ECO:0000259" key="9">
    <source>
        <dbReference type="PROSITE" id="PS50215"/>
    </source>
</evidence>
<dbReference type="PANTHER" id="PTHR11905:SF159">
    <property type="entry name" value="ADAM METALLOPROTEASE"/>
    <property type="match status" value="1"/>
</dbReference>
<sequence>MIWLLVVCLSAANAGTIPDEPSQGFQDQIQLTVPLDDKRTLSLKLQKSNVVNASLPVYLGTDRYSFSRWDDTIGRDFVVYQDPQRLTSFVMWSENGKKGDWRESGIRGIIEDDDHVYQIEPIQMRQHVAEDPAMFSGGNKEEEETVIRINDIPLVVNKVNKTAHPMAAIEQRLNDDVFKLSKEVNDFIETEKQLGHSYPTYYYEVELFLVVDFALFEKWLRLSQEYDYRARERDAIDNIRFYFAHVLNGVNQRYVGIDDQALQIRIRPVGIYIAKTRSASYWTEGYGIKESYQYSEAYKALDAFEEWINMKDINLPPFDQATLYTGNDLFSGWYSGKRRTINGLADIWEICSPKRASINKDIGVYASIQTGAHELGHNLGAFHDGYDNPCSSRDQYIMATSPGVLTDRNRNNPTKFSYCSRDAFWQYLLYLSNKGKNCLLTRDNYVTWDINYELNSKPGERYSVDEQCKIVFGLQSFYCGGGDRDDQICTMMYCWDPLERKCKGNPEQRAADRTQCGDRKWCDRSECVYDSRAPSAADPECVYGDYRDVVEKNRKCYDLGISESYRCYEKNFRDRCCETCKKIEKMDNPTCPFGDRDPDYCLRSVRSSDCYDKNTQDLCCETCAKYETGKRGCEYGDKLSYCRTMKKYRCYTQADDCCDTCRSPPSGLVPGCEWGDKASWCANLDIRSCENLKTRNTCCERCRSYGASGGQRCPGADLSKYCAKIVTFGGHCYRSEQQCCQTCASYVTNIPNCLYGDKFEWCSGYVSRNKETCQRDAYVKENCCQSCAVQRTGSQSSQPSCTDMASWCSNIHPGECYNSSTEKTCCATCKRRRKSSSTCYYGDEVSWCKPEYCSTSAQYCCETCRR</sequence>
<dbReference type="GO" id="GO:0046872">
    <property type="term" value="F:metal ion binding"/>
    <property type="evidence" value="ECO:0007669"/>
    <property type="project" value="UniProtKB-KW"/>
</dbReference>
<evidence type="ECO:0000256" key="6">
    <source>
        <dbReference type="ARBA" id="ARBA00023157"/>
    </source>
</evidence>
<feature type="binding site" evidence="8">
    <location>
        <position position="373"/>
    </location>
    <ligand>
        <name>Zn(2+)</name>
        <dbReference type="ChEBI" id="CHEBI:29105"/>
        <note>catalytic</note>
    </ligand>
</feature>
<dbReference type="Pfam" id="PF13688">
    <property type="entry name" value="Reprolysin_5"/>
    <property type="match status" value="1"/>
</dbReference>